<dbReference type="PANTHER" id="PTHR43056">
    <property type="entry name" value="PEPTIDASE S9 PROLYL OLIGOPEPTIDASE"/>
    <property type="match status" value="1"/>
</dbReference>
<dbReference type="Pfam" id="PF02129">
    <property type="entry name" value="Peptidase_S15"/>
    <property type="match status" value="1"/>
</dbReference>
<dbReference type="SUPFAM" id="SSF53474">
    <property type="entry name" value="alpha/beta-Hydrolases"/>
    <property type="match status" value="1"/>
</dbReference>
<dbReference type="SMART" id="SM00939">
    <property type="entry name" value="PepX_C"/>
    <property type="match status" value="1"/>
</dbReference>
<evidence type="ECO:0000313" key="3">
    <source>
        <dbReference type="EMBL" id="WNO52909.1"/>
    </source>
</evidence>
<proteinExistence type="predicted"/>
<dbReference type="Gene3D" id="1.10.3020.10">
    <property type="entry name" value="alpha-amino acid ester hydrolase ( Helical cap domain)"/>
    <property type="match status" value="1"/>
</dbReference>
<evidence type="ECO:0000313" key="4">
    <source>
        <dbReference type="Proteomes" id="UP001302249"/>
    </source>
</evidence>
<keyword evidence="4" id="KW-1185">Reference proteome</keyword>
<dbReference type="InterPro" id="IPR008979">
    <property type="entry name" value="Galactose-bd-like_sf"/>
</dbReference>
<dbReference type="SUPFAM" id="SSF49785">
    <property type="entry name" value="Galactose-binding domain-like"/>
    <property type="match status" value="1"/>
</dbReference>
<evidence type="ECO:0000259" key="2">
    <source>
        <dbReference type="SMART" id="SM00939"/>
    </source>
</evidence>
<dbReference type="InterPro" id="IPR005674">
    <property type="entry name" value="CocE/Ser_esterase"/>
</dbReference>
<dbReference type="GO" id="GO:0016787">
    <property type="term" value="F:hydrolase activity"/>
    <property type="evidence" value="ECO:0007669"/>
    <property type="project" value="UniProtKB-KW"/>
</dbReference>
<dbReference type="Pfam" id="PF08530">
    <property type="entry name" value="PepX_C"/>
    <property type="match status" value="1"/>
</dbReference>
<dbReference type="InterPro" id="IPR000383">
    <property type="entry name" value="Xaa-Pro-like_dom"/>
</dbReference>
<dbReference type="Gene3D" id="3.40.50.1820">
    <property type="entry name" value="alpha/beta hydrolase"/>
    <property type="match status" value="1"/>
</dbReference>
<feature type="domain" description="Xaa-Pro dipeptidyl-peptidase C-terminal" evidence="2">
    <location>
        <begin position="291"/>
        <end position="551"/>
    </location>
</feature>
<evidence type="ECO:0000256" key="1">
    <source>
        <dbReference type="ARBA" id="ARBA00022801"/>
    </source>
</evidence>
<dbReference type="NCBIfam" id="TIGR00976">
    <property type="entry name" value="CocE_NonD"/>
    <property type="match status" value="1"/>
</dbReference>
<dbReference type="Gene3D" id="2.60.120.260">
    <property type="entry name" value="Galactose-binding domain-like"/>
    <property type="match status" value="1"/>
</dbReference>
<dbReference type="PANTHER" id="PTHR43056:SF10">
    <property type="entry name" value="COCE_NOND FAMILY, PUTATIVE (AFU_ORTHOLOGUE AFUA_7G00600)-RELATED"/>
    <property type="match status" value="1"/>
</dbReference>
<dbReference type="RefSeq" id="WP_313913830.1">
    <property type="nucleotide sequence ID" value="NZ_CP135076.1"/>
</dbReference>
<accession>A0ABZ0B6H7</accession>
<gene>
    <name evidence="3" type="ORF">RPR59_10625</name>
</gene>
<name>A0ABZ0B6H7_9SPHN</name>
<dbReference type="InterPro" id="IPR029058">
    <property type="entry name" value="AB_hydrolase_fold"/>
</dbReference>
<dbReference type="InterPro" id="IPR013736">
    <property type="entry name" value="Xaa-Pro_dipept_C"/>
</dbReference>
<dbReference type="Proteomes" id="UP001302249">
    <property type="component" value="Chromosome"/>
</dbReference>
<keyword evidence="1 3" id="KW-0378">Hydrolase</keyword>
<organism evidence="3 4">
    <name type="scientific">Stakelama saccharophila</name>
    <dbReference type="NCBI Taxonomy" id="3075605"/>
    <lineage>
        <taxon>Bacteria</taxon>
        <taxon>Pseudomonadati</taxon>
        <taxon>Pseudomonadota</taxon>
        <taxon>Alphaproteobacteria</taxon>
        <taxon>Sphingomonadales</taxon>
        <taxon>Sphingomonadaceae</taxon>
        <taxon>Stakelama</taxon>
    </lineage>
</organism>
<sequence>MTFIDDFPESVEIQDHVVIRMADGVALSARIWMPACAHGRPVPAILEYIPYRKRFGSAPRDEMTHGYMAGHGYACVRVDIRGSGESEGVLTDEYLAQELQDGVAILDWIAAQPWCDGNIGMMGISWGGFNALQIAALRPKPLKAIMACSATDDRYADDVHHMGGCVLGDNLSWASVMFAYNSLPPDPALVGDKWRKMWFDRLEGSGFWLEKWLRHQRRDAYWRHGSVCENYADIDIPVMTVSGWADGYTNSVFRLLEHLDVPRRGLVGPWAHTYPHLGSPGPAIDFLGELKRWWDHWLKGEDNGAMDGPQLLAYMQDSEPPTTSYTERTGRWVGEDSWPSPKIGNRAFALRRGRLLPADGDIGAPEPAKETIRSPLTTGLFAGKWCSYASGPDLAHDQRQEDGGALVFQTRPLDRPIEILGAAKLRLRVAVDRPVAMIAARLCDVLPNGSVTRFTFGLLNLTHRKSRQHPEPMEPGEPETVEIQLNNIGQVIPAGHRLRLSLSTSYWPLAWPSPEPFFLDVHLADSVLEVPVREPRAEDDDIRSLGKPQMARPNARELLEPERHDWFVHRDLATDESVLEVVDNRGVHHHEATGLVVGTRAVERYRVQDNDVHSVAGETEWHRSMARDDWRIRTRTHTRMTSDDANFYLQGELDAYEGDGRVFCRTWNCAIPRDHV</sequence>
<dbReference type="InterPro" id="IPR050585">
    <property type="entry name" value="Xaa-Pro_dipeptidyl-ppase/CocE"/>
</dbReference>
<dbReference type="EMBL" id="CP135076">
    <property type="protein sequence ID" value="WNO52909.1"/>
    <property type="molecule type" value="Genomic_DNA"/>
</dbReference>
<protein>
    <submittedName>
        <fullName evidence="3">CocE/NonD family hydrolase</fullName>
    </submittedName>
</protein>
<reference evidence="3 4" key="1">
    <citation type="submission" date="2023-09" db="EMBL/GenBank/DDBJ databases">
        <authorList>
            <person name="Rey-Velasco X."/>
        </authorList>
    </citation>
    <scope>NUCLEOTIDE SEQUENCE [LARGE SCALE GENOMIC DNA]</scope>
    <source>
        <strain evidence="3 4">W311</strain>
    </source>
</reference>